<keyword evidence="4" id="KW-1185">Reference proteome</keyword>
<feature type="region of interest" description="Disordered" evidence="1">
    <location>
        <begin position="35"/>
        <end position="84"/>
    </location>
</feature>
<feature type="transmembrane region" description="Helical" evidence="2">
    <location>
        <begin position="6"/>
        <end position="26"/>
    </location>
</feature>
<organism evidence="3 4">
    <name type="scientific">Serinicoccus hydrothermalis</name>
    <dbReference type="NCBI Taxonomy" id="1758689"/>
    <lineage>
        <taxon>Bacteria</taxon>
        <taxon>Bacillati</taxon>
        <taxon>Actinomycetota</taxon>
        <taxon>Actinomycetes</taxon>
        <taxon>Micrococcales</taxon>
        <taxon>Ornithinimicrobiaceae</taxon>
        <taxon>Serinicoccus</taxon>
    </lineage>
</organism>
<dbReference type="STRING" id="1758689.SGUI_2422"/>
<gene>
    <name evidence="3" type="ORF">SGUI_2422</name>
</gene>
<dbReference type="KEGG" id="serj:SGUI_2422"/>
<keyword evidence="2" id="KW-0812">Transmembrane</keyword>
<evidence type="ECO:0000313" key="4">
    <source>
        <dbReference type="Proteomes" id="UP000092482"/>
    </source>
</evidence>
<name>A0A1B1NEF4_9MICO</name>
<evidence type="ECO:0000313" key="3">
    <source>
        <dbReference type="EMBL" id="ANS79818.1"/>
    </source>
</evidence>
<feature type="compositionally biased region" description="Basic and acidic residues" evidence="1">
    <location>
        <begin position="43"/>
        <end position="52"/>
    </location>
</feature>
<dbReference type="RefSeq" id="WP_157621839.1">
    <property type="nucleotide sequence ID" value="NZ_CP014989.1"/>
</dbReference>
<keyword evidence="2" id="KW-0472">Membrane</keyword>
<accession>A0A1B1NEF4</accession>
<protein>
    <submittedName>
        <fullName evidence="3">Uncharacterized protein</fullName>
    </submittedName>
</protein>
<feature type="compositionally biased region" description="Basic and acidic residues" evidence="1">
    <location>
        <begin position="74"/>
        <end position="84"/>
    </location>
</feature>
<dbReference type="Proteomes" id="UP000092482">
    <property type="component" value="Chromosome"/>
</dbReference>
<reference evidence="3 4" key="1">
    <citation type="submission" date="2016-03" db="EMBL/GenBank/DDBJ databases">
        <title>Shallow-sea hydrothermal system.</title>
        <authorList>
            <person name="Tang K."/>
        </authorList>
    </citation>
    <scope>NUCLEOTIDE SEQUENCE [LARGE SCALE GENOMIC DNA]</scope>
    <source>
        <strain evidence="3 4">JLT9</strain>
    </source>
</reference>
<sequence>MSFELPGWVVLLLWILLALAGLAILVGSTRGTLRGMDVVLGPPERDEEHGDGGEQGNGGERGDGGDRDDGDSVGDDHDRGAPER</sequence>
<dbReference type="EMBL" id="CP014989">
    <property type="protein sequence ID" value="ANS79818.1"/>
    <property type="molecule type" value="Genomic_DNA"/>
</dbReference>
<dbReference type="AlphaFoldDB" id="A0A1B1NEF4"/>
<evidence type="ECO:0000256" key="1">
    <source>
        <dbReference type="SAM" id="MobiDB-lite"/>
    </source>
</evidence>
<proteinExistence type="predicted"/>
<keyword evidence="2" id="KW-1133">Transmembrane helix</keyword>
<evidence type="ECO:0000256" key="2">
    <source>
        <dbReference type="SAM" id="Phobius"/>
    </source>
</evidence>